<keyword evidence="3" id="KW-1185">Reference proteome</keyword>
<gene>
    <name evidence="2" type="ORF">A4X13_0g5978</name>
</gene>
<evidence type="ECO:0000256" key="1">
    <source>
        <dbReference type="ARBA" id="ARBA00022884"/>
    </source>
</evidence>
<protein>
    <submittedName>
        <fullName evidence="2">Uncharacterized protein</fullName>
    </submittedName>
</protein>
<dbReference type="Pfam" id="PF24764">
    <property type="entry name" value="rva_4"/>
    <property type="match status" value="1"/>
</dbReference>
<proteinExistence type="predicted"/>
<reference evidence="2" key="1">
    <citation type="submission" date="2016-04" db="EMBL/GenBank/DDBJ databases">
        <authorList>
            <person name="Nguyen H.D."/>
            <person name="Samba Siva P."/>
            <person name="Cullis J."/>
            <person name="Levesque C.A."/>
            <person name="Hambleton S."/>
        </authorList>
    </citation>
    <scope>NUCLEOTIDE SEQUENCE</scope>
    <source>
        <strain evidence="2">DAOMC 236416</strain>
    </source>
</reference>
<dbReference type="PROSITE" id="PS50994">
    <property type="entry name" value="INTEGRASE"/>
    <property type="match status" value="1"/>
</dbReference>
<dbReference type="GO" id="GO:0015074">
    <property type="term" value="P:DNA integration"/>
    <property type="evidence" value="ECO:0007669"/>
    <property type="project" value="InterPro"/>
</dbReference>
<dbReference type="Proteomes" id="UP000077521">
    <property type="component" value="Unassembled WGS sequence"/>
</dbReference>
<dbReference type="InterPro" id="IPR036397">
    <property type="entry name" value="RNaseH_sf"/>
</dbReference>
<dbReference type="SUPFAM" id="SSF53098">
    <property type="entry name" value="Ribonuclease H-like"/>
    <property type="match status" value="1"/>
</dbReference>
<dbReference type="PANTHER" id="PTHR46791">
    <property type="entry name" value="EXPRESSED PROTEIN"/>
    <property type="match status" value="1"/>
</dbReference>
<comment type="caution">
    <text evidence="2">The sequence shown here is derived from an EMBL/GenBank/DDBJ whole genome shotgun (WGS) entry which is preliminary data.</text>
</comment>
<dbReference type="EMBL" id="LWDF02000517">
    <property type="protein sequence ID" value="KAE8245332.1"/>
    <property type="molecule type" value="Genomic_DNA"/>
</dbReference>
<dbReference type="GO" id="GO:0005634">
    <property type="term" value="C:nucleus"/>
    <property type="evidence" value="ECO:0007669"/>
    <property type="project" value="UniProtKB-ARBA"/>
</dbReference>
<dbReference type="AlphaFoldDB" id="A0A177TFI9"/>
<reference evidence="2" key="2">
    <citation type="journal article" date="2019" name="IMA Fungus">
        <title>Genome sequencing and comparison of five Tilletia species to identify candidate genes for the detection of regulated species infecting wheat.</title>
        <authorList>
            <person name="Nguyen H.D.T."/>
            <person name="Sultana T."/>
            <person name="Kesanakurti P."/>
            <person name="Hambleton S."/>
        </authorList>
    </citation>
    <scope>NUCLEOTIDE SEQUENCE</scope>
    <source>
        <strain evidence="2">DAOMC 236416</strain>
    </source>
</reference>
<evidence type="ECO:0000313" key="2">
    <source>
        <dbReference type="EMBL" id="KAE8245332.1"/>
    </source>
</evidence>
<dbReference type="InterPro" id="IPR001584">
    <property type="entry name" value="Integrase_cat-core"/>
</dbReference>
<name>A0A177TFI9_9BASI</name>
<sequence length="512" mass="58351">MEIGNDAASSLGAVLASELELLCSGIELCLDSDEADALEVSIHIESIQEALEQLRYMSDVLPPQDHDRAVRRLVVLRGRLELLERNISAHPQPQSWYRGERNALTLSLDHDLLIELVELRFTDEEIALFLNCSRRTVQRRRAEFSLSKREQANLTHEDLCQLILDVRRKGTGQEGERAIKGAVRAQKLNISRARLRLAVRETDPFRHLASRRRPIERRIYSVPFVNSLWHLDGHHKLIRWKIVIHAAIDGKSRTVTFIKASSNNLASTVGDAFLGATEQWGWPSRVRADHGGENLIVKQYMEEKRGLGRGSFIQGSSVHNQRIERLWVDLQRWTTAKYRALFEKLEDEEYMDANSPVHLWTLHFVFLPQLNSALQHFQEVWNHHPIRTPGLRNKSPQQLFAQGILEAKKAGWAILQGDAEAVGLGALLRNFAEYGTGGDDQGRRHEQRQRVPHVHIAALSDAIPPILQNETVQEELRRRLDSIWPPPEDMGIAVFQKALLLVNLLLQSPLNA</sequence>
<accession>A0A177TFI9</accession>
<dbReference type="Gene3D" id="3.30.420.10">
    <property type="entry name" value="Ribonuclease H-like superfamily/Ribonuclease H"/>
    <property type="match status" value="1"/>
</dbReference>
<keyword evidence="1" id="KW-0694">RNA-binding</keyword>
<organism evidence="2 3">
    <name type="scientific">Tilletia indica</name>
    <dbReference type="NCBI Taxonomy" id="43049"/>
    <lineage>
        <taxon>Eukaryota</taxon>
        <taxon>Fungi</taxon>
        <taxon>Dikarya</taxon>
        <taxon>Basidiomycota</taxon>
        <taxon>Ustilaginomycotina</taxon>
        <taxon>Exobasidiomycetes</taxon>
        <taxon>Tilletiales</taxon>
        <taxon>Tilletiaceae</taxon>
        <taxon>Tilletia</taxon>
    </lineage>
</organism>
<dbReference type="InterPro" id="IPR058913">
    <property type="entry name" value="Integrase_dom_put"/>
</dbReference>
<evidence type="ECO:0000313" key="3">
    <source>
        <dbReference type="Proteomes" id="UP000077521"/>
    </source>
</evidence>
<dbReference type="InterPro" id="IPR012337">
    <property type="entry name" value="RNaseH-like_sf"/>
</dbReference>
<dbReference type="GO" id="GO:0003676">
    <property type="term" value="F:nucleic acid binding"/>
    <property type="evidence" value="ECO:0007669"/>
    <property type="project" value="InterPro"/>
</dbReference>
<dbReference type="PANTHER" id="PTHR46791:SF5">
    <property type="entry name" value="CLR5 DOMAIN-CONTAINING PROTEIN-RELATED"/>
    <property type="match status" value="1"/>
</dbReference>